<dbReference type="Proteomes" id="UP001217500">
    <property type="component" value="Chromosome"/>
</dbReference>
<keyword evidence="1" id="KW-1133">Transmembrane helix</keyword>
<proteinExistence type="predicted"/>
<reference evidence="2" key="1">
    <citation type="submission" date="2023-01" db="EMBL/GenBank/DDBJ databases">
        <title>The genome sequence of Kordiimonadaceae bacterium 6D33.</title>
        <authorList>
            <person name="Liu Y."/>
        </authorList>
    </citation>
    <scope>NUCLEOTIDE SEQUENCE</scope>
    <source>
        <strain evidence="2">6D33</strain>
    </source>
</reference>
<evidence type="ECO:0000256" key="1">
    <source>
        <dbReference type="SAM" id="Phobius"/>
    </source>
</evidence>
<accession>A0AAE9XVD9</accession>
<keyword evidence="1" id="KW-0472">Membrane</keyword>
<dbReference type="AlphaFoldDB" id="A0AAE9XVD9"/>
<evidence type="ECO:0008006" key="4">
    <source>
        <dbReference type="Google" id="ProtNLM"/>
    </source>
</evidence>
<evidence type="ECO:0000313" key="2">
    <source>
        <dbReference type="EMBL" id="WCL54513.1"/>
    </source>
</evidence>
<gene>
    <name evidence="2" type="ORF">PH603_01920</name>
</gene>
<organism evidence="2 3">
    <name type="scientific">Gimibacter soli</name>
    <dbReference type="NCBI Taxonomy" id="3024400"/>
    <lineage>
        <taxon>Bacteria</taxon>
        <taxon>Pseudomonadati</taxon>
        <taxon>Pseudomonadota</taxon>
        <taxon>Alphaproteobacteria</taxon>
        <taxon>Kordiimonadales</taxon>
        <taxon>Temperatibacteraceae</taxon>
        <taxon>Gimibacter</taxon>
    </lineage>
</organism>
<keyword evidence="1" id="KW-0812">Transmembrane</keyword>
<name>A0AAE9XVD9_9PROT</name>
<evidence type="ECO:0000313" key="3">
    <source>
        <dbReference type="Proteomes" id="UP001217500"/>
    </source>
</evidence>
<keyword evidence="3" id="KW-1185">Reference proteome</keyword>
<feature type="transmembrane region" description="Helical" evidence="1">
    <location>
        <begin position="43"/>
        <end position="62"/>
    </location>
</feature>
<protein>
    <recommendedName>
        <fullName evidence="4">LPS export ABC transporter periplasmic protein LptC</fullName>
    </recommendedName>
</protein>
<dbReference type="KEGG" id="gso:PH603_01920"/>
<dbReference type="EMBL" id="CP116805">
    <property type="protein sequence ID" value="WCL54513.1"/>
    <property type="molecule type" value="Genomic_DNA"/>
</dbReference>
<dbReference type="RefSeq" id="WP_289504232.1">
    <property type="nucleotide sequence ID" value="NZ_CP116805.1"/>
</dbReference>
<sequence length="233" mass="25276">MTGSDHFSTPETAHAVGRAALLPKKGRKVDGAGWDRFIGFMRIVLPAIALVLGGLTLFWPFINSQEVSFTLSKEEVSEGDGTVRMTNLNYTGTDKVNRLFNVHAASGVQEDPTAPRVRLSDIRAEMDIEPFTPAVVTARTGIYRLKDGTLSLIGGVTVRVGADYDLKMAGAEVDLRERRATGQGDIQGKSPLGTLDAERFELLVDDKTAIFDGGVSFHIVPKRTARTNESAKK</sequence>